<dbReference type="GO" id="GO:0016887">
    <property type="term" value="F:ATP hydrolysis activity"/>
    <property type="evidence" value="ECO:0007669"/>
    <property type="project" value="InterPro"/>
</dbReference>
<dbReference type="GO" id="GO:0005524">
    <property type="term" value="F:ATP binding"/>
    <property type="evidence" value="ECO:0007669"/>
    <property type="project" value="UniProtKB-KW"/>
</dbReference>
<dbReference type="GO" id="GO:0005886">
    <property type="term" value="C:plasma membrane"/>
    <property type="evidence" value="ECO:0007669"/>
    <property type="project" value="UniProtKB-SubCell"/>
</dbReference>
<dbReference type="PROSITE" id="PS00211">
    <property type="entry name" value="ABC_TRANSPORTER_1"/>
    <property type="match status" value="1"/>
</dbReference>
<protein>
    <recommendedName>
        <fullName evidence="11">Nickel import system ATP-binding protein NikD</fullName>
        <ecNumber evidence="10">7.2.2.11</ecNumber>
    </recommendedName>
</protein>
<accession>X1BWM0</accession>
<organism evidence="14">
    <name type="scientific">marine sediment metagenome</name>
    <dbReference type="NCBI Taxonomy" id="412755"/>
    <lineage>
        <taxon>unclassified sequences</taxon>
        <taxon>metagenomes</taxon>
        <taxon>ecological metagenomes</taxon>
    </lineage>
</organism>
<dbReference type="Pfam" id="PF00005">
    <property type="entry name" value="ABC_tran"/>
    <property type="match status" value="1"/>
</dbReference>
<feature type="non-terminal residue" evidence="14">
    <location>
        <position position="1"/>
    </location>
</feature>
<evidence type="ECO:0000256" key="3">
    <source>
        <dbReference type="ARBA" id="ARBA00022475"/>
    </source>
</evidence>
<evidence type="ECO:0000256" key="12">
    <source>
        <dbReference type="ARBA" id="ARBA00048610"/>
    </source>
</evidence>
<dbReference type="GO" id="GO:0015413">
    <property type="term" value="F:ABC-type nickel transporter activity"/>
    <property type="evidence" value="ECO:0007669"/>
    <property type="project" value="UniProtKB-EC"/>
</dbReference>
<keyword evidence="8" id="KW-0472">Membrane</keyword>
<evidence type="ECO:0000256" key="10">
    <source>
        <dbReference type="ARBA" id="ARBA00039098"/>
    </source>
</evidence>
<dbReference type="CDD" id="cd03257">
    <property type="entry name" value="ABC_NikE_OppD_transporters"/>
    <property type="match status" value="1"/>
</dbReference>
<dbReference type="EC" id="7.2.2.11" evidence="10"/>
<comment type="caution">
    <text evidence="14">The sequence shown here is derived from an EMBL/GenBank/DDBJ whole genome shotgun (WGS) entry which is preliminary data.</text>
</comment>
<evidence type="ECO:0000256" key="9">
    <source>
        <dbReference type="ARBA" id="ARBA00038669"/>
    </source>
</evidence>
<comment type="catalytic activity">
    <reaction evidence="12">
        <text>Ni(2+)(out) + ATP + H2O = Ni(2+)(in) + ADP + phosphate + H(+)</text>
        <dbReference type="Rhea" id="RHEA:15557"/>
        <dbReference type="ChEBI" id="CHEBI:15377"/>
        <dbReference type="ChEBI" id="CHEBI:15378"/>
        <dbReference type="ChEBI" id="CHEBI:30616"/>
        <dbReference type="ChEBI" id="CHEBI:43474"/>
        <dbReference type="ChEBI" id="CHEBI:49786"/>
        <dbReference type="ChEBI" id="CHEBI:456216"/>
        <dbReference type="EC" id="7.2.2.11"/>
    </reaction>
    <physiologicalReaction direction="left-to-right" evidence="12">
        <dbReference type="Rhea" id="RHEA:15558"/>
    </physiologicalReaction>
</comment>
<evidence type="ECO:0000256" key="11">
    <source>
        <dbReference type="ARBA" id="ARBA00044143"/>
    </source>
</evidence>
<proteinExistence type="predicted"/>
<keyword evidence="7" id="KW-0406">Ion transport</keyword>
<evidence type="ECO:0000256" key="4">
    <source>
        <dbReference type="ARBA" id="ARBA00022741"/>
    </source>
</evidence>
<dbReference type="InterPro" id="IPR050388">
    <property type="entry name" value="ABC_Ni/Peptide_Import"/>
</dbReference>
<dbReference type="PANTHER" id="PTHR43297">
    <property type="entry name" value="OLIGOPEPTIDE TRANSPORT ATP-BINDING PROTEIN APPD"/>
    <property type="match status" value="1"/>
</dbReference>
<dbReference type="PANTHER" id="PTHR43297:SF13">
    <property type="entry name" value="NICKEL ABC TRANSPORTER, ATP-BINDING PROTEIN"/>
    <property type="match status" value="1"/>
</dbReference>
<name>X1BWM0_9ZZZZ</name>
<dbReference type="InterPro" id="IPR003439">
    <property type="entry name" value="ABC_transporter-like_ATP-bd"/>
</dbReference>
<keyword evidence="2" id="KW-0813">Transport</keyword>
<evidence type="ECO:0000259" key="13">
    <source>
        <dbReference type="PROSITE" id="PS50893"/>
    </source>
</evidence>
<evidence type="ECO:0000256" key="6">
    <source>
        <dbReference type="ARBA" id="ARBA00022967"/>
    </source>
</evidence>
<keyword evidence="5" id="KW-0067">ATP-binding</keyword>
<dbReference type="AlphaFoldDB" id="X1BWM0"/>
<feature type="non-terminal residue" evidence="14">
    <location>
        <position position="290"/>
    </location>
</feature>
<evidence type="ECO:0000313" key="14">
    <source>
        <dbReference type="EMBL" id="GAG99430.1"/>
    </source>
</evidence>
<keyword evidence="4" id="KW-0547">Nucleotide-binding</keyword>
<gene>
    <name evidence="14" type="ORF">S01H4_39449</name>
</gene>
<evidence type="ECO:0000256" key="7">
    <source>
        <dbReference type="ARBA" id="ARBA00023065"/>
    </source>
</evidence>
<dbReference type="SMART" id="SM00382">
    <property type="entry name" value="AAA"/>
    <property type="match status" value="1"/>
</dbReference>
<dbReference type="EMBL" id="BART01021368">
    <property type="protein sequence ID" value="GAG99430.1"/>
    <property type="molecule type" value="Genomic_DNA"/>
</dbReference>
<dbReference type="InterPro" id="IPR027417">
    <property type="entry name" value="P-loop_NTPase"/>
</dbReference>
<evidence type="ECO:0000256" key="2">
    <source>
        <dbReference type="ARBA" id="ARBA00022448"/>
    </source>
</evidence>
<feature type="domain" description="ABC transporter" evidence="13">
    <location>
        <begin position="1"/>
        <end position="290"/>
    </location>
</feature>
<comment type="subcellular location">
    <subcellularLocation>
        <location evidence="1">Cell membrane</location>
        <topology evidence="1">Peripheral membrane protein</topology>
    </subcellularLocation>
</comment>
<evidence type="ECO:0000256" key="5">
    <source>
        <dbReference type="ARBA" id="ARBA00022840"/>
    </source>
</evidence>
<dbReference type="SUPFAM" id="SSF52540">
    <property type="entry name" value="P-loop containing nucleoside triphosphate hydrolases"/>
    <property type="match status" value="1"/>
</dbReference>
<dbReference type="Gene3D" id="3.40.50.300">
    <property type="entry name" value="P-loop containing nucleotide triphosphate hydrolases"/>
    <property type="match status" value="1"/>
</dbReference>
<keyword evidence="6" id="KW-1278">Translocase</keyword>
<keyword evidence="3" id="KW-1003">Cell membrane</keyword>
<dbReference type="PROSITE" id="PS50893">
    <property type="entry name" value="ABC_TRANSPORTER_2"/>
    <property type="match status" value="1"/>
</dbReference>
<comment type="subunit">
    <text evidence="9">The complex is composed of two ATP-binding proteins (NikD and NikE), two transmembrane proteins (NikB and NikC) and a solute-binding protein (NikA).</text>
</comment>
<dbReference type="InterPro" id="IPR017871">
    <property type="entry name" value="ABC_transporter-like_CS"/>
</dbReference>
<sequence length="290" mass="31769">IRGLTVRFYTYEGVVQALENVNLDINRKETFGLVGETGCGKTLTALSILRLVLPPGQIEGGSIYFNADNGNEPVDLLTISEDQIRAIRGSKISMVFQEPGAALNPVYTIGDQISEVVLLHRRQEVAQQALRTVNKLLAEKTGFISLLAKPMWLMERRLCQGIAQNPHAGGPRIVGRIPLVRGLLRRLSGEAIKMTIDLLKEVEIPDPARVAQQHPHQLSGGMKQRAVIAMALACSPKLLIADEPTTSLDVTIQAQILQLLNRLKNEFDSSVLYITHDLGVAAEICDRVGV</sequence>
<evidence type="ECO:0000256" key="8">
    <source>
        <dbReference type="ARBA" id="ARBA00023136"/>
    </source>
</evidence>
<dbReference type="InterPro" id="IPR003593">
    <property type="entry name" value="AAA+_ATPase"/>
</dbReference>
<evidence type="ECO:0000256" key="1">
    <source>
        <dbReference type="ARBA" id="ARBA00004202"/>
    </source>
</evidence>
<reference evidence="14" key="1">
    <citation type="journal article" date="2014" name="Front. Microbiol.">
        <title>High frequency of phylogenetically diverse reductive dehalogenase-homologous genes in deep subseafloor sedimentary metagenomes.</title>
        <authorList>
            <person name="Kawai M."/>
            <person name="Futagami T."/>
            <person name="Toyoda A."/>
            <person name="Takaki Y."/>
            <person name="Nishi S."/>
            <person name="Hori S."/>
            <person name="Arai W."/>
            <person name="Tsubouchi T."/>
            <person name="Morono Y."/>
            <person name="Uchiyama I."/>
            <person name="Ito T."/>
            <person name="Fujiyama A."/>
            <person name="Inagaki F."/>
            <person name="Takami H."/>
        </authorList>
    </citation>
    <scope>NUCLEOTIDE SEQUENCE</scope>
    <source>
        <strain evidence="14">Expedition CK06-06</strain>
    </source>
</reference>